<dbReference type="Proteomes" id="UP000399805">
    <property type="component" value="Unassembled WGS sequence"/>
</dbReference>
<name>A0A6I8LPE6_9PSEU</name>
<feature type="domain" description="TIR" evidence="1">
    <location>
        <begin position="5"/>
        <end position="168"/>
    </location>
</feature>
<evidence type="ECO:0000313" key="3">
    <source>
        <dbReference type="Proteomes" id="UP000399805"/>
    </source>
</evidence>
<dbReference type="SUPFAM" id="SSF52200">
    <property type="entry name" value="Toll/Interleukin receptor TIR domain"/>
    <property type="match status" value="1"/>
</dbReference>
<sequence>MARVYEYDVFISYRRTAGDLSAWVKNHFHRRLSEALDNTLYRDVKIFFDDHVRTGGNWPATARAALQRARVLVPVCSPKYFKDEWCLAEWHSMAARETLAGRTSGDRPTLIYPVIFCDSWNFPAWAHERRMKDLQEWNFPYEHFQAAQAYLEFHQEIGQIAKELEELIERAPEWRDDWPVRTPVPDPPSPVRIPRF</sequence>
<dbReference type="PROSITE" id="PS50104">
    <property type="entry name" value="TIR"/>
    <property type="match status" value="1"/>
</dbReference>
<dbReference type="AlphaFoldDB" id="A0A6I8LPE6"/>
<evidence type="ECO:0000313" key="2">
    <source>
        <dbReference type="EMBL" id="VVJ18882.1"/>
    </source>
</evidence>
<reference evidence="2 3" key="1">
    <citation type="submission" date="2019-09" db="EMBL/GenBank/DDBJ databases">
        <authorList>
            <person name="Leyn A S."/>
        </authorList>
    </citation>
    <scope>NUCLEOTIDE SEQUENCE [LARGE SCALE GENOMIC DNA]</scope>
    <source>
        <strain evidence="2">AA231_1</strain>
    </source>
</reference>
<dbReference type="EMBL" id="CABVGP010000001">
    <property type="protein sequence ID" value="VVJ18882.1"/>
    <property type="molecule type" value="Genomic_DNA"/>
</dbReference>
<dbReference type="InterPro" id="IPR035897">
    <property type="entry name" value="Toll_tir_struct_dom_sf"/>
</dbReference>
<gene>
    <name evidence="2" type="ORF">AA23TX_03903</name>
</gene>
<organism evidence="2 3">
    <name type="scientific">Amycolatopsis camponoti</name>
    <dbReference type="NCBI Taxonomy" id="2606593"/>
    <lineage>
        <taxon>Bacteria</taxon>
        <taxon>Bacillati</taxon>
        <taxon>Actinomycetota</taxon>
        <taxon>Actinomycetes</taxon>
        <taxon>Pseudonocardiales</taxon>
        <taxon>Pseudonocardiaceae</taxon>
        <taxon>Amycolatopsis</taxon>
    </lineage>
</organism>
<dbReference type="RefSeq" id="WP_230862565.1">
    <property type="nucleotide sequence ID" value="NZ_CABVGP010000001.1"/>
</dbReference>
<proteinExistence type="predicted"/>
<protein>
    <recommendedName>
        <fullName evidence="1">TIR domain-containing protein</fullName>
    </recommendedName>
</protein>
<dbReference type="Gene3D" id="3.40.50.10140">
    <property type="entry name" value="Toll/interleukin-1 receptor homology (TIR) domain"/>
    <property type="match status" value="1"/>
</dbReference>
<dbReference type="Pfam" id="PF13676">
    <property type="entry name" value="TIR_2"/>
    <property type="match status" value="1"/>
</dbReference>
<dbReference type="GO" id="GO:0007165">
    <property type="term" value="P:signal transduction"/>
    <property type="evidence" value="ECO:0007669"/>
    <property type="project" value="InterPro"/>
</dbReference>
<evidence type="ECO:0000259" key="1">
    <source>
        <dbReference type="PROSITE" id="PS50104"/>
    </source>
</evidence>
<dbReference type="SMART" id="SM00255">
    <property type="entry name" value="TIR"/>
    <property type="match status" value="1"/>
</dbReference>
<accession>A0A6I8LPE6</accession>
<keyword evidence="3" id="KW-1185">Reference proteome</keyword>
<dbReference type="InterPro" id="IPR000157">
    <property type="entry name" value="TIR_dom"/>
</dbReference>